<organism evidence="2 3">
    <name type="scientific">Serendipita vermifera MAFF 305830</name>
    <dbReference type="NCBI Taxonomy" id="933852"/>
    <lineage>
        <taxon>Eukaryota</taxon>
        <taxon>Fungi</taxon>
        <taxon>Dikarya</taxon>
        <taxon>Basidiomycota</taxon>
        <taxon>Agaricomycotina</taxon>
        <taxon>Agaricomycetes</taxon>
        <taxon>Sebacinales</taxon>
        <taxon>Serendipitaceae</taxon>
        <taxon>Serendipita</taxon>
    </lineage>
</organism>
<evidence type="ECO:0000256" key="1">
    <source>
        <dbReference type="SAM" id="MobiDB-lite"/>
    </source>
</evidence>
<dbReference type="PANTHER" id="PTHR28158:SF1">
    <property type="entry name" value="SMALL RIBOSOMAL SUBUNIT PROTEIN MS45"/>
    <property type="match status" value="1"/>
</dbReference>
<name>A0A0C3BNA8_SERVB</name>
<protein>
    <submittedName>
        <fullName evidence="2">Uncharacterized protein</fullName>
    </submittedName>
</protein>
<evidence type="ECO:0000313" key="2">
    <source>
        <dbReference type="EMBL" id="KIM32941.1"/>
    </source>
</evidence>
<dbReference type="InterPro" id="IPR021036">
    <property type="entry name" value="Ribosomal_mS45"/>
</dbReference>
<dbReference type="AlphaFoldDB" id="A0A0C3BNA8"/>
<dbReference type="PANTHER" id="PTHR28158">
    <property type="entry name" value="37S RIBOSOMAL PROTEIN S35, MITOCHONDRIAL"/>
    <property type="match status" value="1"/>
</dbReference>
<reference evidence="3" key="2">
    <citation type="submission" date="2015-01" db="EMBL/GenBank/DDBJ databases">
        <title>Evolutionary Origins and Diversification of the Mycorrhizal Mutualists.</title>
        <authorList>
            <consortium name="DOE Joint Genome Institute"/>
            <consortium name="Mycorrhizal Genomics Consortium"/>
            <person name="Kohler A."/>
            <person name="Kuo A."/>
            <person name="Nagy L.G."/>
            <person name="Floudas D."/>
            <person name="Copeland A."/>
            <person name="Barry K.W."/>
            <person name="Cichocki N."/>
            <person name="Veneault-Fourrey C."/>
            <person name="LaButti K."/>
            <person name="Lindquist E.A."/>
            <person name="Lipzen A."/>
            <person name="Lundell T."/>
            <person name="Morin E."/>
            <person name="Murat C."/>
            <person name="Riley R."/>
            <person name="Ohm R."/>
            <person name="Sun H."/>
            <person name="Tunlid A."/>
            <person name="Henrissat B."/>
            <person name="Grigoriev I.V."/>
            <person name="Hibbett D.S."/>
            <person name="Martin F."/>
        </authorList>
    </citation>
    <scope>NUCLEOTIDE SEQUENCE [LARGE SCALE GENOMIC DNA]</scope>
    <source>
        <strain evidence="3">MAFF 305830</strain>
    </source>
</reference>
<dbReference type="GO" id="GO:0003735">
    <property type="term" value="F:structural constituent of ribosome"/>
    <property type="evidence" value="ECO:0007669"/>
    <property type="project" value="TreeGrafter"/>
</dbReference>
<accession>A0A0C3BNA8</accession>
<dbReference type="Pfam" id="PF12298">
    <property type="entry name" value="Bot1p"/>
    <property type="match status" value="1"/>
</dbReference>
<dbReference type="EMBL" id="KN824279">
    <property type="protein sequence ID" value="KIM32941.1"/>
    <property type="molecule type" value="Genomic_DNA"/>
</dbReference>
<dbReference type="OrthoDB" id="10052321at2759"/>
<sequence length="381" mass="43212">MLPFLLPDVISGSRATNRASNGLRSLIRRHQRIKRATPSSSRSFAEAAEEHEGANESESSRKQGEHTRWLLTQGQQYRRPNENGPNWLGGSVPFPMNPSFKPPTPISDKVRTQIFNLYMNENMGEQELSSRFGLGVSRVKAILRLKKLEQLWIKDRVCQRRFQADMERYLGVPAPSAERDRPVVKDRQVSNQIDVDFDKFSIGKSKHLQRVFFEVVPEGEYPPLAQYMDMEEAVAEQAEQMGATEKAFARARALVVVPASTLQKDGTPSKPATRYQWFYPNRAGRAPHTFVDVGHRYLQKSDTLKEEQSLHVSAAEEKNADQKHQLGMAREAHKLRVAIQSGKDELVLKSKAARIRDKRQGKAEEELALARSKVVDVNVTL</sequence>
<evidence type="ECO:0000313" key="3">
    <source>
        <dbReference type="Proteomes" id="UP000054097"/>
    </source>
</evidence>
<keyword evidence="3" id="KW-1185">Reference proteome</keyword>
<gene>
    <name evidence="2" type="ORF">M408DRAFT_189572</name>
</gene>
<proteinExistence type="predicted"/>
<dbReference type="GO" id="GO:0032543">
    <property type="term" value="P:mitochondrial translation"/>
    <property type="evidence" value="ECO:0007669"/>
    <property type="project" value="TreeGrafter"/>
</dbReference>
<dbReference type="GO" id="GO:0005763">
    <property type="term" value="C:mitochondrial small ribosomal subunit"/>
    <property type="evidence" value="ECO:0007669"/>
    <property type="project" value="TreeGrafter"/>
</dbReference>
<feature type="compositionally biased region" description="Basic and acidic residues" evidence="1">
    <location>
        <begin position="48"/>
        <end position="65"/>
    </location>
</feature>
<reference evidence="2 3" key="1">
    <citation type="submission" date="2014-04" db="EMBL/GenBank/DDBJ databases">
        <authorList>
            <consortium name="DOE Joint Genome Institute"/>
            <person name="Kuo A."/>
            <person name="Zuccaro A."/>
            <person name="Kohler A."/>
            <person name="Nagy L.G."/>
            <person name="Floudas D."/>
            <person name="Copeland A."/>
            <person name="Barry K.W."/>
            <person name="Cichocki N."/>
            <person name="Veneault-Fourrey C."/>
            <person name="LaButti K."/>
            <person name="Lindquist E.A."/>
            <person name="Lipzen A."/>
            <person name="Lundell T."/>
            <person name="Morin E."/>
            <person name="Murat C."/>
            <person name="Sun H."/>
            <person name="Tunlid A."/>
            <person name="Henrissat B."/>
            <person name="Grigoriev I.V."/>
            <person name="Hibbett D.S."/>
            <person name="Martin F."/>
            <person name="Nordberg H.P."/>
            <person name="Cantor M.N."/>
            <person name="Hua S.X."/>
        </authorList>
    </citation>
    <scope>NUCLEOTIDE SEQUENCE [LARGE SCALE GENOMIC DNA]</scope>
    <source>
        <strain evidence="2 3">MAFF 305830</strain>
    </source>
</reference>
<dbReference type="HOGENOM" id="CLU_725966_0_0_1"/>
<feature type="region of interest" description="Disordered" evidence="1">
    <location>
        <begin position="33"/>
        <end position="65"/>
    </location>
</feature>
<dbReference type="Proteomes" id="UP000054097">
    <property type="component" value="Unassembled WGS sequence"/>
</dbReference>